<dbReference type="InterPro" id="IPR013497">
    <property type="entry name" value="Topo_IA_cen"/>
</dbReference>
<evidence type="ECO:0000256" key="4">
    <source>
        <dbReference type="ARBA" id="ARBA00022842"/>
    </source>
</evidence>
<dbReference type="CDD" id="cd03362">
    <property type="entry name" value="TOPRIM_TopoIA_TopoIII"/>
    <property type="match status" value="1"/>
</dbReference>
<dbReference type="AlphaFoldDB" id="A0A1M5ZW51"/>
<dbReference type="NCBIfam" id="TIGR01056">
    <property type="entry name" value="topB"/>
    <property type="match status" value="1"/>
</dbReference>
<dbReference type="EMBL" id="FQXJ01000015">
    <property type="protein sequence ID" value="SHI28517.1"/>
    <property type="molecule type" value="Genomic_DNA"/>
</dbReference>
<feature type="site" description="Interaction with DNA" evidence="8">
    <location>
        <position position="176"/>
    </location>
</feature>
<dbReference type="Gene3D" id="3.40.50.140">
    <property type="match status" value="1"/>
</dbReference>
<feature type="active site" description="O-(5'-phospho-DNA)-tyrosine intermediate" evidence="8">
    <location>
        <position position="309"/>
    </location>
</feature>
<comment type="caution">
    <text evidence="8">Lacks conserved residue(s) required for the propagation of feature annotation.</text>
</comment>
<comment type="similarity">
    <text evidence="2 8">Belongs to the type IA topoisomerase family.</text>
</comment>
<accession>A0A1M5ZW51</accession>
<dbReference type="PRINTS" id="PR00417">
    <property type="entry name" value="PRTPISMRASEI"/>
</dbReference>
<dbReference type="GO" id="GO:0006281">
    <property type="term" value="P:DNA repair"/>
    <property type="evidence" value="ECO:0007669"/>
    <property type="project" value="TreeGrafter"/>
</dbReference>
<dbReference type="InterPro" id="IPR013824">
    <property type="entry name" value="Topo_IA_cen_sub1"/>
</dbReference>
<dbReference type="OrthoDB" id="9803554at2"/>
<evidence type="ECO:0000256" key="5">
    <source>
        <dbReference type="ARBA" id="ARBA00023029"/>
    </source>
</evidence>
<dbReference type="GO" id="GO:0003677">
    <property type="term" value="F:DNA binding"/>
    <property type="evidence" value="ECO:0007669"/>
    <property type="project" value="UniProtKB-KW"/>
</dbReference>
<dbReference type="CDD" id="cd00186">
    <property type="entry name" value="TOP1Ac"/>
    <property type="match status" value="1"/>
</dbReference>
<dbReference type="GO" id="GO:0043597">
    <property type="term" value="C:cytoplasmic replication fork"/>
    <property type="evidence" value="ECO:0007669"/>
    <property type="project" value="TreeGrafter"/>
</dbReference>
<evidence type="ECO:0000259" key="9">
    <source>
        <dbReference type="PROSITE" id="PS50880"/>
    </source>
</evidence>
<dbReference type="STRING" id="1121420.SAMN02746098_03787"/>
<dbReference type="Pfam" id="PF01751">
    <property type="entry name" value="Toprim"/>
    <property type="match status" value="1"/>
</dbReference>
<evidence type="ECO:0000256" key="7">
    <source>
        <dbReference type="ARBA" id="ARBA00023235"/>
    </source>
</evidence>
<dbReference type="InterPro" id="IPR023406">
    <property type="entry name" value="Topo_IA_AS"/>
</dbReference>
<feature type="domain" description="Topo IA-type catalytic" evidence="10">
    <location>
        <begin position="153"/>
        <end position="594"/>
    </location>
</feature>
<evidence type="ECO:0000313" key="12">
    <source>
        <dbReference type="Proteomes" id="UP000183954"/>
    </source>
</evidence>
<dbReference type="HAMAP" id="MF_00953">
    <property type="entry name" value="Topoisom_3_prok"/>
    <property type="match status" value="1"/>
</dbReference>
<evidence type="ECO:0000256" key="2">
    <source>
        <dbReference type="ARBA" id="ARBA00009446"/>
    </source>
</evidence>
<organism evidence="11 12">
    <name type="scientific">Desulfosporosinus lacus DSM 15449</name>
    <dbReference type="NCBI Taxonomy" id="1121420"/>
    <lineage>
        <taxon>Bacteria</taxon>
        <taxon>Bacillati</taxon>
        <taxon>Bacillota</taxon>
        <taxon>Clostridia</taxon>
        <taxon>Eubacteriales</taxon>
        <taxon>Desulfitobacteriaceae</taxon>
        <taxon>Desulfosporosinus</taxon>
    </lineage>
</organism>
<dbReference type="PROSITE" id="PS00396">
    <property type="entry name" value="TOPO_IA_1"/>
    <property type="match status" value="1"/>
</dbReference>
<dbReference type="SMART" id="SM00436">
    <property type="entry name" value="TOP1Bc"/>
    <property type="match status" value="1"/>
</dbReference>
<dbReference type="InterPro" id="IPR005738">
    <property type="entry name" value="TopoIII"/>
</dbReference>
<evidence type="ECO:0000256" key="1">
    <source>
        <dbReference type="ARBA" id="ARBA00000213"/>
    </source>
</evidence>
<keyword evidence="3 8" id="KW-0479">Metal-binding</keyword>
<dbReference type="InterPro" id="IPR003602">
    <property type="entry name" value="Topo_IA_DNA-bd_dom"/>
</dbReference>
<comment type="cofactor">
    <cofactor evidence="8">
        <name>Mg(2+)</name>
        <dbReference type="ChEBI" id="CHEBI:18420"/>
    </cofactor>
</comment>
<dbReference type="Pfam" id="PF01131">
    <property type="entry name" value="Topoisom_bac"/>
    <property type="match status" value="1"/>
</dbReference>
<comment type="catalytic activity">
    <reaction evidence="1 8">
        <text>ATP-independent breakage of single-stranded DNA, followed by passage and rejoining.</text>
        <dbReference type="EC" id="5.6.2.1"/>
    </reaction>
</comment>
<dbReference type="GO" id="GO:0000287">
    <property type="term" value="F:magnesium ion binding"/>
    <property type="evidence" value="ECO:0007669"/>
    <property type="project" value="UniProtKB-UniRule"/>
</dbReference>
<dbReference type="SMART" id="SM00493">
    <property type="entry name" value="TOPRIM"/>
    <property type="match status" value="1"/>
</dbReference>
<dbReference type="SUPFAM" id="SSF56712">
    <property type="entry name" value="Prokaryotic type I DNA topoisomerase"/>
    <property type="match status" value="1"/>
</dbReference>
<keyword evidence="12" id="KW-1185">Reference proteome</keyword>
<evidence type="ECO:0000256" key="8">
    <source>
        <dbReference type="HAMAP-Rule" id="MF_00953"/>
    </source>
</evidence>
<sequence>MGKTLILTEKPSVGREIARILNCNQKGNGCFIGAKYVVVWALGHLVTLADPEMYDEKYKSWKIEDLPMLPAKMELVVMKETSKQFGVVKNLMKSSEFVDLIIATDAGREGELVARWIIKKAGWRKPIKRLWISSLTERAIKEGFNNLKPGKEYESLYAAAECRAEADWLVGLNVTRALTCKYNAQLSAGRVQTPTLAMIVERENEIKQFVPKDFWAINVLTNGFTLRWQDQSGQNRIFDKNKAEALLAKVSGKTGEAVEVKKEGKKELPPLAYDLTELQRDANRKYGFSAKTTSSVMQQLYENHKLVTYPRTDSRHISEDIVSTLPERLKSVALGPYVDLARSILRNKLIITKRFVDGSKVSDHHAIIPTEQPPTLSRLSPEELKIYDLIVKRFLAVLSPAFEYEQTLVKVAINGELFSAKGKIVKLKGWRKVYEGQGHFDDESANGEGEEEQNLPEIRKGDMFKNPSVKLMSGKTKPPARHTEATLLSAMEHPGKLIGDLKLREAMDQSHGLGTPATRAEIIEKLFNSFYMSRQGKEIIPTSKGIQLIGLVPSELKSPVLTAKWEQQLTEISKGRAKSQSFLTGIRGYATQLVSTVTGSSQTFKHDNLTRNKCPECGKYLLQVKGKKGEMLVCQDRECGYRKGLSQVSNARCPECHKKMEIKGDGDNKLFSCVCGYREKLSAFTKRKEGEKGNLNKRDVSKYLQNQQDSGPINTALADALAKLKK</sequence>
<feature type="region of interest" description="Interaction with DNA" evidence="8">
    <location>
        <begin position="187"/>
        <end position="192"/>
    </location>
</feature>
<feature type="domain" description="Toprim" evidence="9">
    <location>
        <begin position="3"/>
        <end position="136"/>
    </location>
</feature>
<dbReference type="GO" id="GO:0003917">
    <property type="term" value="F:DNA topoisomerase type I (single strand cut, ATP-independent) activity"/>
    <property type="evidence" value="ECO:0007669"/>
    <property type="project" value="UniProtKB-UniRule"/>
</dbReference>
<dbReference type="GO" id="GO:0006265">
    <property type="term" value="P:DNA topological change"/>
    <property type="evidence" value="ECO:0007669"/>
    <property type="project" value="UniProtKB-UniRule"/>
</dbReference>
<dbReference type="PANTHER" id="PTHR11390:SF21">
    <property type="entry name" value="DNA TOPOISOMERASE 3-ALPHA"/>
    <property type="match status" value="1"/>
</dbReference>
<feature type="site" description="Interaction with DNA" evidence="8">
    <location>
        <position position="311"/>
    </location>
</feature>
<dbReference type="InterPro" id="IPR006171">
    <property type="entry name" value="TOPRIM_dom"/>
</dbReference>
<reference evidence="12" key="1">
    <citation type="submission" date="2016-11" db="EMBL/GenBank/DDBJ databases">
        <authorList>
            <person name="Varghese N."/>
            <person name="Submissions S."/>
        </authorList>
    </citation>
    <scope>NUCLEOTIDE SEQUENCE [LARGE SCALE GENOMIC DNA]</scope>
    <source>
        <strain evidence="12">DSM 15449</strain>
    </source>
</reference>
<protein>
    <recommendedName>
        <fullName evidence="8">DNA topoisomerase 3</fullName>
        <ecNumber evidence="8">5.6.2.1</ecNumber>
    </recommendedName>
    <alternativeName>
        <fullName evidence="8">DNA topoisomerase III</fullName>
    </alternativeName>
</protein>
<gene>
    <name evidence="8" type="primary">topB</name>
    <name evidence="11" type="ORF">SAMN02746098_03787</name>
</gene>
<dbReference type="GO" id="GO:0006310">
    <property type="term" value="P:DNA recombination"/>
    <property type="evidence" value="ECO:0007669"/>
    <property type="project" value="TreeGrafter"/>
</dbReference>
<dbReference type="PROSITE" id="PS52039">
    <property type="entry name" value="TOPO_IA_2"/>
    <property type="match status" value="1"/>
</dbReference>
<evidence type="ECO:0000313" key="11">
    <source>
        <dbReference type="EMBL" id="SHI28517.1"/>
    </source>
</evidence>
<feature type="binding site" evidence="8">
    <location>
        <position position="9"/>
    </location>
    <ligand>
        <name>Mg(2+)</name>
        <dbReference type="ChEBI" id="CHEBI:18420"/>
        <note>catalytic</note>
    </ligand>
</feature>
<dbReference type="PROSITE" id="PS50880">
    <property type="entry name" value="TOPRIM"/>
    <property type="match status" value="1"/>
</dbReference>
<dbReference type="Gene3D" id="1.10.290.10">
    <property type="entry name" value="Topoisomerase I, domain 4"/>
    <property type="match status" value="1"/>
</dbReference>
<dbReference type="SMART" id="SM00437">
    <property type="entry name" value="TOP1Ac"/>
    <property type="match status" value="1"/>
</dbReference>
<feature type="site" description="Interaction with DNA" evidence="8">
    <location>
        <position position="61"/>
    </location>
</feature>
<dbReference type="NCBIfam" id="NF005829">
    <property type="entry name" value="PRK07726.1"/>
    <property type="match status" value="1"/>
</dbReference>
<dbReference type="InterPro" id="IPR003601">
    <property type="entry name" value="Topo_IA_2"/>
</dbReference>
<dbReference type="EC" id="5.6.2.1" evidence="8"/>
<dbReference type="PANTHER" id="PTHR11390">
    <property type="entry name" value="PROKARYOTIC DNA TOPOISOMERASE"/>
    <property type="match status" value="1"/>
</dbReference>
<feature type="binding site" evidence="8">
    <location>
        <position position="105"/>
    </location>
    <ligand>
        <name>Mg(2+)</name>
        <dbReference type="ChEBI" id="CHEBI:18420"/>
        <note>catalytic</note>
    </ligand>
</feature>
<name>A0A1M5ZW51_9FIRM</name>
<proteinExistence type="inferred from homology"/>
<keyword evidence="4 8" id="KW-0460">Magnesium</keyword>
<feature type="site" description="Interaction with DNA" evidence="8">
    <location>
        <position position="168"/>
    </location>
</feature>
<dbReference type="Gene3D" id="1.10.460.10">
    <property type="entry name" value="Topoisomerase I, domain 2"/>
    <property type="match status" value="1"/>
</dbReference>
<comment type="function">
    <text evidence="8">Releases the supercoiling and torsional tension of DNA, which is introduced during the DNA replication and transcription, by transiently cleaving and rejoining one strand of the DNA duplex. Introduces a single-strand break via transesterification at a target site in duplex DNA. The scissile phosphodiester is attacked by the catalytic tyrosine of the enzyme, resulting in the formation of a DNA-(5'-phosphotyrosyl)-enzyme intermediate and the expulsion of a 3'-OH DNA strand. The free DNA strand then undergoes passage around the unbroken strand, thus removing DNA supercoils. Finally, in the religation step, the DNA 3'-OH attacks the covalent intermediate to expel the active-site tyrosine and restore the DNA phosphodiester backbone.</text>
</comment>
<evidence type="ECO:0000256" key="3">
    <source>
        <dbReference type="ARBA" id="ARBA00022723"/>
    </source>
</evidence>
<dbReference type="InterPro" id="IPR023405">
    <property type="entry name" value="Topo_IA_core_domain"/>
</dbReference>
<keyword evidence="7 8" id="KW-0413">Isomerase</keyword>
<dbReference type="RefSeq" id="WP_073031259.1">
    <property type="nucleotide sequence ID" value="NZ_FQXJ01000015.1"/>
</dbReference>
<dbReference type="Gene3D" id="2.70.20.10">
    <property type="entry name" value="Topoisomerase I, domain 3"/>
    <property type="match status" value="1"/>
</dbReference>
<dbReference type="Proteomes" id="UP000183954">
    <property type="component" value="Unassembled WGS sequence"/>
</dbReference>
<dbReference type="InterPro" id="IPR000380">
    <property type="entry name" value="Topo_IA"/>
</dbReference>
<dbReference type="InterPro" id="IPR013826">
    <property type="entry name" value="Topo_IA_cen_sub3"/>
</dbReference>
<keyword evidence="5 8" id="KW-0799">Topoisomerase</keyword>
<dbReference type="InterPro" id="IPR034144">
    <property type="entry name" value="TOPRIM_TopoIII"/>
</dbReference>
<evidence type="ECO:0000259" key="10">
    <source>
        <dbReference type="PROSITE" id="PS52039"/>
    </source>
</evidence>
<dbReference type="InterPro" id="IPR013825">
    <property type="entry name" value="Topo_IA_cen_sub2"/>
</dbReference>
<evidence type="ECO:0000256" key="6">
    <source>
        <dbReference type="ARBA" id="ARBA00023125"/>
    </source>
</evidence>
<keyword evidence="6 8" id="KW-0238">DNA-binding</keyword>